<keyword evidence="1" id="KW-1133">Transmembrane helix</keyword>
<gene>
    <name evidence="2" type="ORF">DXX94_18400</name>
</gene>
<comment type="caution">
    <text evidence="2">The sequence shown here is derived from an EMBL/GenBank/DDBJ whole genome shotgun (WGS) entry which is preliminary data.</text>
</comment>
<evidence type="ECO:0000256" key="1">
    <source>
        <dbReference type="SAM" id="Phobius"/>
    </source>
</evidence>
<dbReference type="EMBL" id="QUOT01000001">
    <property type="protein sequence ID" value="REL32522.1"/>
    <property type="molecule type" value="Genomic_DNA"/>
</dbReference>
<keyword evidence="1" id="KW-0812">Transmembrane</keyword>
<name>A0A3E0U9J6_9GAMM</name>
<organism evidence="2 3">
    <name type="scientific">Thalassotalea euphylliae</name>
    <dbReference type="NCBI Taxonomy" id="1655234"/>
    <lineage>
        <taxon>Bacteria</taxon>
        <taxon>Pseudomonadati</taxon>
        <taxon>Pseudomonadota</taxon>
        <taxon>Gammaproteobacteria</taxon>
        <taxon>Alteromonadales</taxon>
        <taxon>Colwelliaceae</taxon>
        <taxon>Thalassotalea</taxon>
    </lineage>
</organism>
<sequence length="80" mass="9101">MFVELEVLSLLVWLSIAGAVGVFAAGFCFGRWAITKVIQRYFCKHEFVHIEYKGKEVSAYCHICQFTKAANKRVKKGNNV</sequence>
<evidence type="ECO:0000313" key="3">
    <source>
        <dbReference type="Proteomes" id="UP000256899"/>
    </source>
</evidence>
<feature type="transmembrane region" description="Helical" evidence="1">
    <location>
        <begin position="12"/>
        <end position="34"/>
    </location>
</feature>
<accession>A0A3E0U9J6</accession>
<protein>
    <submittedName>
        <fullName evidence="2">Uncharacterized protein</fullName>
    </submittedName>
</protein>
<dbReference type="AlphaFoldDB" id="A0A3E0U9J6"/>
<evidence type="ECO:0000313" key="2">
    <source>
        <dbReference type="EMBL" id="REL32522.1"/>
    </source>
</evidence>
<proteinExistence type="predicted"/>
<dbReference type="RefSeq" id="WP_116018147.1">
    <property type="nucleotide sequence ID" value="NZ_QUOT01000001.1"/>
</dbReference>
<dbReference type="Proteomes" id="UP000256899">
    <property type="component" value="Unassembled WGS sequence"/>
</dbReference>
<keyword evidence="3" id="KW-1185">Reference proteome</keyword>
<reference evidence="3" key="1">
    <citation type="submission" date="2018-08" db="EMBL/GenBank/DDBJ databases">
        <title>Thalassotalea euphylliae genome.</title>
        <authorList>
            <person name="Summers S."/>
            <person name="Rice S.A."/>
            <person name="Freckelton M.L."/>
            <person name="Nedved B.T."/>
            <person name="Hadfield M.G."/>
        </authorList>
    </citation>
    <scope>NUCLEOTIDE SEQUENCE [LARGE SCALE GENOMIC DNA]</scope>
    <source>
        <strain evidence="3">H3</strain>
    </source>
</reference>
<keyword evidence="1" id="KW-0472">Membrane</keyword>